<dbReference type="GO" id="GO:0009506">
    <property type="term" value="C:plasmodesma"/>
    <property type="evidence" value="ECO:0007669"/>
    <property type="project" value="TreeGrafter"/>
</dbReference>
<feature type="domain" description="Late embryogenesis abundant protein LEA-2 subgroup" evidence="7">
    <location>
        <begin position="100"/>
        <end position="195"/>
    </location>
</feature>
<dbReference type="Pfam" id="PF03168">
    <property type="entry name" value="LEA_2"/>
    <property type="match status" value="1"/>
</dbReference>
<name>A0A6I9UDD0_SESIN</name>
<dbReference type="FunCoup" id="A0A6I9UDD0">
    <property type="interactions" value="2"/>
</dbReference>
<keyword evidence="4 6" id="KW-0472">Membrane</keyword>
<feature type="transmembrane region" description="Helical" evidence="6">
    <location>
        <begin position="43"/>
        <end position="66"/>
    </location>
</feature>
<dbReference type="GeneID" id="105175384"/>
<organism evidence="8 9">
    <name type="scientific">Sesamum indicum</name>
    <name type="common">Oriental sesame</name>
    <name type="synonym">Sesamum orientale</name>
    <dbReference type="NCBI Taxonomy" id="4182"/>
    <lineage>
        <taxon>Eukaryota</taxon>
        <taxon>Viridiplantae</taxon>
        <taxon>Streptophyta</taxon>
        <taxon>Embryophyta</taxon>
        <taxon>Tracheophyta</taxon>
        <taxon>Spermatophyta</taxon>
        <taxon>Magnoliopsida</taxon>
        <taxon>eudicotyledons</taxon>
        <taxon>Gunneridae</taxon>
        <taxon>Pentapetalae</taxon>
        <taxon>asterids</taxon>
        <taxon>lamiids</taxon>
        <taxon>Lamiales</taxon>
        <taxon>Pedaliaceae</taxon>
        <taxon>Sesamum</taxon>
    </lineage>
</organism>
<accession>A0A6I9UDD0</accession>
<sequence length="229" mass="26322">MRSENRIPVQSTPGNSRPVKRHHSATYYAHRVKESLTTRLSKLICAIFLTLLFLVGITTFVLWLSLRPHRPRFQFQEFSIHPAFSQRNGFLNPKIIYNATAHNANQNIGIYYDSMHFDVFYEDHSIGGSPLLFPFYQKPKNTTIIAGQLGATALTVNRRQWQKFTADLARGQVVFRLQITSIIRFKISSWDSKRHKLRANCPVGVGPDGSILPIYKDKRCPTYFTYSSV</sequence>
<dbReference type="KEGG" id="sind:105175384"/>
<evidence type="ECO:0000256" key="1">
    <source>
        <dbReference type="ARBA" id="ARBA00004167"/>
    </source>
</evidence>
<feature type="region of interest" description="Disordered" evidence="5">
    <location>
        <begin position="1"/>
        <end position="21"/>
    </location>
</feature>
<evidence type="ECO:0000256" key="6">
    <source>
        <dbReference type="SAM" id="Phobius"/>
    </source>
</evidence>
<dbReference type="Proteomes" id="UP000504604">
    <property type="component" value="Linkage group LG12"/>
</dbReference>
<dbReference type="GO" id="GO:0005886">
    <property type="term" value="C:plasma membrane"/>
    <property type="evidence" value="ECO:0007669"/>
    <property type="project" value="TreeGrafter"/>
</dbReference>
<dbReference type="GO" id="GO:0098542">
    <property type="term" value="P:defense response to other organism"/>
    <property type="evidence" value="ECO:0007669"/>
    <property type="project" value="InterPro"/>
</dbReference>
<reference evidence="9" key="1">
    <citation type="submission" date="2025-08" db="UniProtKB">
        <authorList>
            <consortium name="RefSeq"/>
        </authorList>
    </citation>
    <scope>IDENTIFICATION</scope>
</reference>
<protein>
    <submittedName>
        <fullName evidence="9">NDR1/HIN1-like protein 12</fullName>
    </submittedName>
</protein>
<comment type="subcellular location">
    <subcellularLocation>
        <location evidence="1">Membrane</location>
        <topology evidence="1">Single-pass membrane protein</topology>
    </subcellularLocation>
</comment>
<gene>
    <name evidence="9" type="primary">LOC105175384</name>
</gene>
<keyword evidence="3 6" id="KW-1133">Transmembrane helix</keyword>
<dbReference type="RefSeq" id="XP_011096120.1">
    <property type="nucleotide sequence ID" value="XM_011097818.2"/>
</dbReference>
<proteinExistence type="predicted"/>
<evidence type="ECO:0000256" key="4">
    <source>
        <dbReference type="ARBA" id="ARBA00023136"/>
    </source>
</evidence>
<evidence type="ECO:0000256" key="2">
    <source>
        <dbReference type="ARBA" id="ARBA00022692"/>
    </source>
</evidence>
<dbReference type="AlphaFoldDB" id="A0A6I9UDD0"/>
<evidence type="ECO:0000313" key="8">
    <source>
        <dbReference type="Proteomes" id="UP000504604"/>
    </source>
</evidence>
<evidence type="ECO:0000256" key="5">
    <source>
        <dbReference type="SAM" id="MobiDB-lite"/>
    </source>
</evidence>
<dbReference type="PANTHER" id="PTHR31415:SF3">
    <property type="entry name" value="LATE EMBRYOGENESIS ABUNDANT (LEA) HYDROXYPROLINE-RICH GLYCOPROTEIN FAMILY"/>
    <property type="match status" value="1"/>
</dbReference>
<evidence type="ECO:0000313" key="9">
    <source>
        <dbReference type="RefSeq" id="XP_011096120.1"/>
    </source>
</evidence>
<dbReference type="PANTHER" id="PTHR31415">
    <property type="entry name" value="OS05G0367900 PROTEIN"/>
    <property type="match status" value="1"/>
</dbReference>
<dbReference type="InParanoid" id="A0A6I9UDD0"/>
<dbReference type="OrthoDB" id="779224at2759"/>
<evidence type="ECO:0000256" key="3">
    <source>
        <dbReference type="ARBA" id="ARBA00022989"/>
    </source>
</evidence>
<keyword evidence="8" id="KW-1185">Reference proteome</keyword>
<keyword evidence="2 6" id="KW-0812">Transmembrane</keyword>
<dbReference type="InterPro" id="IPR044839">
    <property type="entry name" value="NDR1-like"/>
</dbReference>
<dbReference type="InterPro" id="IPR004864">
    <property type="entry name" value="LEA_2"/>
</dbReference>
<evidence type="ECO:0000259" key="7">
    <source>
        <dbReference type="Pfam" id="PF03168"/>
    </source>
</evidence>